<evidence type="ECO:0000256" key="5">
    <source>
        <dbReference type="ARBA" id="ARBA00022737"/>
    </source>
</evidence>
<keyword evidence="9" id="KW-0175">Coiled coil</keyword>
<dbReference type="EMBL" id="JADGKB010000024">
    <property type="protein sequence ID" value="KAJ3258747.1"/>
    <property type="molecule type" value="Genomic_DNA"/>
</dbReference>
<evidence type="ECO:0000256" key="9">
    <source>
        <dbReference type="ARBA" id="ARBA00023054"/>
    </source>
</evidence>
<evidence type="ECO:0000256" key="4">
    <source>
        <dbReference type="ARBA" id="ARBA00022722"/>
    </source>
</evidence>
<dbReference type="InterPro" id="IPR002110">
    <property type="entry name" value="Ankyrin_rpt"/>
</dbReference>
<dbReference type="Proteomes" id="UP001210925">
    <property type="component" value="Unassembled WGS sequence"/>
</dbReference>
<keyword evidence="4 11" id="KW-0540">Nuclease</keyword>
<evidence type="ECO:0000256" key="6">
    <source>
        <dbReference type="ARBA" id="ARBA00022759"/>
    </source>
</evidence>
<keyword evidence="15" id="KW-1185">Reference proteome</keyword>
<evidence type="ECO:0000256" key="12">
    <source>
        <dbReference type="SAM" id="MobiDB-lite"/>
    </source>
</evidence>
<feature type="compositionally biased region" description="Basic residues" evidence="12">
    <location>
        <begin position="431"/>
        <end position="444"/>
    </location>
</feature>
<keyword evidence="3 11" id="KW-0963">Cytoplasm</keyword>
<name>A0AAD5UL30_9FUNG</name>
<evidence type="ECO:0000256" key="7">
    <source>
        <dbReference type="ARBA" id="ARBA00022801"/>
    </source>
</evidence>
<evidence type="ECO:0000256" key="1">
    <source>
        <dbReference type="ARBA" id="ARBA00004496"/>
    </source>
</evidence>
<dbReference type="Gene3D" id="1.25.40.20">
    <property type="entry name" value="Ankyrin repeat-containing domain"/>
    <property type="match status" value="1"/>
</dbReference>
<evidence type="ECO:0000313" key="14">
    <source>
        <dbReference type="EMBL" id="KAJ3258747.1"/>
    </source>
</evidence>
<comment type="caution">
    <text evidence="14">The sequence shown here is derived from an EMBL/GenBank/DDBJ whole genome shotgun (WGS) entry which is preliminary data.</text>
</comment>
<keyword evidence="5" id="KW-0677">Repeat</keyword>
<feature type="repeat" description="ANK" evidence="10">
    <location>
        <begin position="346"/>
        <end position="378"/>
    </location>
</feature>
<dbReference type="PROSITE" id="PS52044">
    <property type="entry name" value="VLRF1"/>
    <property type="match status" value="1"/>
</dbReference>
<comment type="domain">
    <text evidence="11">The VLRF1 domain mediates binding to the 60S ribosomal subunit.</text>
</comment>
<feature type="active site" evidence="11">
    <location>
        <position position="179"/>
    </location>
</feature>
<dbReference type="SMART" id="SM00248">
    <property type="entry name" value="ANK"/>
    <property type="match status" value="1"/>
</dbReference>
<dbReference type="InterPro" id="IPR047139">
    <property type="entry name" value="ANKZ1/VMS1"/>
</dbReference>
<keyword evidence="7 11" id="KW-0378">Hydrolase</keyword>
<feature type="compositionally biased region" description="Basic and acidic residues" evidence="12">
    <location>
        <begin position="482"/>
        <end position="491"/>
    </location>
</feature>
<dbReference type="GO" id="GO:0016787">
    <property type="term" value="F:hydrolase activity"/>
    <property type="evidence" value="ECO:0007669"/>
    <property type="project" value="UniProtKB-KW"/>
</dbReference>
<feature type="region of interest" description="Disordered" evidence="12">
    <location>
        <begin position="417"/>
        <end position="491"/>
    </location>
</feature>
<dbReference type="PANTHER" id="PTHR16036">
    <property type="entry name" value="ANKYRIN REPEAT AND ZINC FINGER DOMAIN-CONTAINING PROTEIN 1"/>
    <property type="match status" value="1"/>
</dbReference>
<dbReference type="GO" id="GO:0036503">
    <property type="term" value="P:ERAD pathway"/>
    <property type="evidence" value="ECO:0007669"/>
    <property type="project" value="TreeGrafter"/>
</dbReference>
<evidence type="ECO:0000259" key="13">
    <source>
        <dbReference type="PROSITE" id="PS52044"/>
    </source>
</evidence>
<dbReference type="PROSITE" id="PS50088">
    <property type="entry name" value="ANK_REPEAT"/>
    <property type="match status" value="1"/>
</dbReference>
<organism evidence="14 15">
    <name type="scientific">Boothiomyces macroporosus</name>
    <dbReference type="NCBI Taxonomy" id="261099"/>
    <lineage>
        <taxon>Eukaryota</taxon>
        <taxon>Fungi</taxon>
        <taxon>Fungi incertae sedis</taxon>
        <taxon>Chytridiomycota</taxon>
        <taxon>Chytridiomycota incertae sedis</taxon>
        <taxon>Chytridiomycetes</taxon>
        <taxon>Rhizophydiales</taxon>
        <taxon>Terramycetaceae</taxon>
        <taxon>Boothiomyces</taxon>
    </lineage>
</organism>
<evidence type="ECO:0000256" key="2">
    <source>
        <dbReference type="ARBA" id="ARBA00009262"/>
    </source>
</evidence>
<evidence type="ECO:0000256" key="10">
    <source>
        <dbReference type="PROSITE-ProRule" id="PRU00023"/>
    </source>
</evidence>
<dbReference type="InterPro" id="IPR036770">
    <property type="entry name" value="Ankyrin_rpt-contain_sf"/>
</dbReference>
<dbReference type="PANTHER" id="PTHR16036:SF2">
    <property type="entry name" value="TRNA ENDONUCLEASE ANKZF1"/>
    <property type="match status" value="1"/>
</dbReference>
<gene>
    <name evidence="14" type="primary">ANKZF1</name>
    <name evidence="14" type="ORF">HK103_003341</name>
</gene>
<evidence type="ECO:0000313" key="15">
    <source>
        <dbReference type="Proteomes" id="UP001210925"/>
    </source>
</evidence>
<dbReference type="Pfam" id="PF00023">
    <property type="entry name" value="Ank"/>
    <property type="match status" value="1"/>
</dbReference>
<protein>
    <submittedName>
        <fullName evidence="14">Ankyrin repeat and zinc finger domain-containing protein 1</fullName>
    </submittedName>
</protein>
<dbReference type="SUPFAM" id="SSF48403">
    <property type="entry name" value="Ankyrin repeat"/>
    <property type="match status" value="1"/>
</dbReference>
<feature type="domain" description="VLRF1" evidence="13">
    <location>
        <begin position="135"/>
        <end position="274"/>
    </location>
</feature>
<keyword evidence="8 10" id="KW-0040">ANK repeat</keyword>
<keyword evidence="6 11" id="KW-0255">Endonuclease</keyword>
<reference evidence="14" key="1">
    <citation type="submission" date="2020-05" db="EMBL/GenBank/DDBJ databases">
        <title>Phylogenomic resolution of chytrid fungi.</title>
        <authorList>
            <person name="Stajich J.E."/>
            <person name="Amses K."/>
            <person name="Simmons R."/>
            <person name="Seto K."/>
            <person name="Myers J."/>
            <person name="Bonds A."/>
            <person name="Quandt C.A."/>
            <person name="Barry K."/>
            <person name="Liu P."/>
            <person name="Grigoriev I."/>
            <person name="Longcore J.E."/>
            <person name="James T.Y."/>
        </authorList>
    </citation>
    <scope>NUCLEOTIDE SEQUENCE</scope>
    <source>
        <strain evidence="14">PLAUS21</strain>
    </source>
</reference>
<feature type="region of interest" description="Disordered" evidence="12">
    <location>
        <begin position="76"/>
        <end position="100"/>
    </location>
</feature>
<sequence>MERFPVFKIPSRLLDSIEYEQDVIEEEEEIKIEEGGIPCTTCLISTTKSHFKSDLHLYNLKRKVKQLKPLTEDEFDDKSDISSIDEESSEDETEPVKQGSPYAEFKIKDKVLQVYKQVLSKDPKEWKDNLLELQQKSTFTLLMMASGHFSAMIIDSEKKQLAHKTFHRYTTRRKQGGAQSGNDNSKGKANSAGAQIRRYNEQVLREEIQQLLKDWKPLINESKYVFIKCPVQSRSVILFDEKVIDPSKVRSFPFITNRPTLQELTRAFDLLFTANYVEIKEHEIKSKKEKEIVEKVQTHLQIQELEREKIPELLQYQLEAIKKGRLEYLISILDKDSITSTFPVQYGFTLLHYASEQGQPLIIKYLLENGADPTIAKLGKRPYDVCSTKEARDVYRRHMHRYPDQWDYKLANVPGPLTEEMEEKQKEKERERRKKEREMKKKKKEQPEPEPTPVIETKQAKKVTLVKLSATEKQSIGMSPEQRQRLDREKR</sequence>
<evidence type="ECO:0000256" key="3">
    <source>
        <dbReference type="ARBA" id="ARBA00022490"/>
    </source>
</evidence>
<feature type="region of interest" description="Disordered" evidence="12">
    <location>
        <begin position="169"/>
        <end position="193"/>
    </location>
</feature>
<dbReference type="GO" id="GO:0005737">
    <property type="term" value="C:cytoplasm"/>
    <property type="evidence" value="ECO:0007669"/>
    <property type="project" value="UniProtKB-SubCell"/>
</dbReference>
<evidence type="ECO:0000256" key="11">
    <source>
        <dbReference type="PROSITE-ProRule" id="PRU01389"/>
    </source>
</evidence>
<dbReference type="GO" id="GO:0004519">
    <property type="term" value="F:endonuclease activity"/>
    <property type="evidence" value="ECO:0007669"/>
    <property type="project" value="UniProtKB-KW"/>
</dbReference>
<dbReference type="InterPro" id="IPR041175">
    <property type="entry name" value="VLRF1/Vms1"/>
</dbReference>
<dbReference type="PROSITE" id="PS50297">
    <property type="entry name" value="ANK_REP_REGION"/>
    <property type="match status" value="1"/>
</dbReference>
<comment type="similarity">
    <text evidence="2 11">Belongs to the ANKZF1/VMS1 family.</text>
</comment>
<evidence type="ECO:0000256" key="8">
    <source>
        <dbReference type="ARBA" id="ARBA00023043"/>
    </source>
</evidence>
<dbReference type="Pfam" id="PF18826">
    <property type="entry name" value="bVLRF1"/>
    <property type="match status" value="1"/>
</dbReference>
<comment type="subcellular location">
    <subcellularLocation>
        <location evidence="1">Cytoplasm</location>
    </subcellularLocation>
</comment>
<feature type="compositionally biased region" description="Acidic residues" evidence="12">
    <location>
        <begin position="76"/>
        <end position="93"/>
    </location>
</feature>
<dbReference type="AlphaFoldDB" id="A0AAD5UL30"/>
<accession>A0AAD5UL30</accession>
<proteinExistence type="inferred from homology"/>